<proteinExistence type="inferred from homology"/>
<accession>A0A976MC58</accession>
<dbReference type="EMBL" id="CP056069">
    <property type="protein sequence ID" value="UKK00683.2"/>
    <property type="molecule type" value="Genomic_DNA"/>
</dbReference>
<keyword evidence="3" id="KW-0862">Zinc</keyword>
<evidence type="ECO:0000313" key="7">
    <source>
        <dbReference type="EMBL" id="UKK00683.2"/>
    </source>
</evidence>
<reference evidence="7" key="1">
    <citation type="submission" date="2022-07" db="EMBL/GenBank/DDBJ databases">
        <title>Evaluation of T. orientalis genome assembly methods using nanopore sequencing and analysis of variation between genomes.</title>
        <authorList>
            <person name="Yam J."/>
            <person name="Micallef M.L."/>
            <person name="Liu M."/>
            <person name="Djordjevic S.P."/>
            <person name="Bogema D.R."/>
            <person name="Jenkins C."/>
        </authorList>
    </citation>
    <scope>NUCLEOTIDE SEQUENCE</scope>
    <source>
        <strain evidence="7">Goon Nure</strain>
    </source>
</reference>
<dbReference type="InterPro" id="IPR017907">
    <property type="entry name" value="Znf_RING_CS"/>
</dbReference>
<gene>
    <name evidence="7" type="ORF">MACK_000757</name>
</gene>
<comment type="similarity">
    <text evidence="4">Belongs to the Hakai family.</text>
</comment>
<evidence type="ECO:0000259" key="6">
    <source>
        <dbReference type="PROSITE" id="PS50157"/>
    </source>
</evidence>
<name>A0A976MC58_THEOR</name>
<feature type="domain" description="C2H2-type" evidence="6">
    <location>
        <begin position="77"/>
        <end position="103"/>
    </location>
</feature>
<evidence type="ECO:0000256" key="4">
    <source>
        <dbReference type="ARBA" id="ARBA00038499"/>
    </source>
</evidence>
<organism evidence="7 8">
    <name type="scientific">Theileria orientalis</name>
    <dbReference type="NCBI Taxonomy" id="68886"/>
    <lineage>
        <taxon>Eukaryota</taxon>
        <taxon>Sar</taxon>
        <taxon>Alveolata</taxon>
        <taxon>Apicomplexa</taxon>
        <taxon>Aconoidasida</taxon>
        <taxon>Piroplasmida</taxon>
        <taxon>Theileriidae</taxon>
        <taxon>Theileria</taxon>
    </lineage>
</organism>
<dbReference type="GO" id="GO:0061630">
    <property type="term" value="F:ubiquitin protein ligase activity"/>
    <property type="evidence" value="ECO:0007669"/>
    <property type="project" value="InterPro"/>
</dbReference>
<evidence type="ECO:0000256" key="5">
    <source>
        <dbReference type="PROSITE-ProRule" id="PRU00042"/>
    </source>
</evidence>
<evidence type="ECO:0000313" key="8">
    <source>
        <dbReference type="Proteomes" id="UP000244811"/>
    </source>
</evidence>
<dbReference type="AlphaFoldDB" id="A0A976MC58"/>
<dbReference type="PROSITE" id="PS00028">
    <property type="entry name" value="ZINC_FINGER_C2H2_1"/>
    <property type="match status" value="1"/>
</dbReference>
<dbReference type="Proteomes" id="UP000244811">
    <property type="component" value="Chromosome 1"/>
</dbReference>
<dbReference type="InterPro" id="IPR013083">
    <property type="entry name" value="Znf_RING/FYVE/PHD"/>
</dbReference>
<keyword evidence="2 5" id="KW-0863">Zinc-finger</keyword>
<dbReference type="PROSITE" id="PS00518">
    <property type="entry name" value="ZF_RING_1"/>
    <property type="match status" value="1"/>
</dbReference>
<evidence type="ECO:0000256" key="2">
    <source>
        <dbReference type="ARBA" id="ARBA00022771"/>
    </source>
</evidence>
<dbReference type="PANTHER" id="PTHR13480:SF0">
    <property type="entry name" value="E3 UBIQUITIN-PROTEIN LIGASE HAKAI"/>
    <property type="match status" value="1"/>
</dbReference>
<evidence type="ECO:0000256" key="3">
    <source>
        <dbReference type="ARBA" id="ARBA00022833"/>
    </source>
</evidence>
<dbReference type="GO" id="GO:0030155">
    <property type="term" value="P:regulation of cell adhesion"/>
    <property type="evidence" value="ECO:0007669"/>
    <property type="project" value="TreeGrafter"/>
</dbReference>
<keyword evidence="1" id="KW-0479">Metal-binding</keyword>
<dbReference type="InterPro" id="IPR040383">
    <property type="entry name" value="HAKAI/CBLL2"/>
</dbReference>
<dbReference type="InterPro" id="IPR013087">
    <property type="entry name" value="Znf_C2H2_type"/>
</dbReference>
<sequence>MKILECKKEPCAHNSFNLAASLFCNCGIPLGKRYRNFPCYHLFCEECIKKDDSSAKCRMCESLVEIVEELHPNEEIFICTVPNCKQAFLNFPSLKGHAKISHSVNIDTIEAFYEKFGDLDIPIRDSNTVTIEKSRFKQSNIKRNHAALFPDITDHDSTLSKSPTTVGKADKLEDKQDNLEILM</sequence>
<protein>
    <recommendedName>
        <fullName evidence="6">C2H2-type domain-containing protein</fullName>
    </recommendedName>
</protein>
<dbReference type="GO" id="GO:0016567">
    <property type="term" value="P:protein ubiquitination"/>
    <property type="evidence" value="ECO:0007669"/>
    <property type="project" value="InterPro"/>
</dbReference>
<dbReference type="PANTHER" id="PTHR13480">
    <property type="entry name" value="E3 UBIQUITIN-PROTEIN LIGASE HAKAI-RELATED"/>
    <property type="match status" value="1"/>
</dbReference>
<dbReference type="PROSITE" id="PS50157">
    <property type="entry name" value="ZINC_FINGER_C2H2_2"/>
    <property type="match status" value="1"/>
</dbReference>
<dbReference type="GO" id="GO:0008270">
    <property type="term" value="F:zinc ion binding"/>
    <property type="evidence" value="ECO:0007669"/>
    <property type="project" value="UniProtKB-KW"/>
</dbReference>
<dbReference type="Gene3D" id="3.30.40.10">
    <property type="entry name" value="Zinc/RING finger domain, C3HC4 (zinc finger)"/>
    <property type="match status" value="1"/>
</dbReference>
<evidence type="ECO:0000256" key="1">
    <source>
        <dbReference type="ARBA" id="ARBA00022723"/>
    </source>
</evidence>